<gene>
    <name evidence="3" type="ORF">ACFPOU_17450</name>
</gene>
<evidence type="ECO:0000313" key="4">
    <source>
        <dbReference type="Proteomes" id="UP001596031"/>
    </source>
</evidence>
<dbReference type="Gene3D" id="1.20.1050.10">
    <property type="match status" value="1"/>
</dbReference>
<dbReference type="InterPro" id="IPR004046">
    <property type="entry name" value="GST_C"/>
</dbReference>
<dbReference type="InterPro" id="IPR036282">
    <property type="entry name" value="Glutathione-S-Trfase_C_sf"/>
</dbReference>
<keyword evidence="4" id="KW-1185">Reference proteome</keyword>
<dbReference type="PANTHER" id="PTHR11571">
    <property type="entry name" value="GLUTATHIONE S-TRANSFERASE"/>
    <property type="match status" value="1"/>
</dbReference>
<dbReference type="PANTHER" id="PTHR11571:SF263">
    <property type="entry name" value="GLUTATHIONE S-TRANSFERASE"/>
    <property type="match status" value="1"/>
</dbReference>
<name>A0ABW0PLD1_9BURK</name>
<organism evidence="3 4">
    <name type="scientific">Massilia jejuensis</name>
    <dbReference type="NCBI Taxonomy" id="648894"/>
    <lineage>
        <taxon>Bacteria</taxon>
        <taxon>Pseudomonadati</taxon>
        <taxon>Pseudomonadota</taxon>
        <taxon>Betaproteobacteria</taxon>
        <taxon>Burkholderiales</taxon>
        <taxon>Oxalobacteraceae</taxon>
        <taxon>Telluria group</taxon>
        <taxon>Massilia</taxon>
    </lineage>
</organism>
<dbReference type="InterPro" id="IPR010987">
    <property type="entry name" value="Glutathione-S-Trfase_C-like"/>
</dbReference>
<evidence type="ECO:0000259" key="1">
    <source>
        <dbReference type="PROSITE" id="PS50404"/>
    </source>
</evidence>
<dbReference type="CDD" id="cd03192">
    <property type="entry name" value="GST_C_Sigma_like"/>
    <property type="match status" value="1"/>
</dbReference>
<evidence type="ECO:0000313" key="3">
    <source>
        <dbReference type="EMBL" id="MFC5512891.1"/>
    </source>
</evidence>
<dbReference type="InterPro" id="IPR004045">
    <property type="entry name" value="Glutathione_S-Trfase_N"/>
</dbReference>
<evidence type="ECO:0000259" key="2">
    <source>
        <dbReference type="PROSITE" id="PS50405"/>
    </source>
</evidence>
<dbReference type="PROSITE" id="PS50404">
    <property type="entry name" value="GST_NTER"/>
    <property type="match status" value="1"/>
</dbReference>
<sequence>MVQPYELFYWPHIQGRGEFVRLALEEAGAEYADVARGPGGVDALAAALKEGPTPSFAPPFLRADGMTIGQTAAILMYLGERHGLAPQDTAGRLWTHQLQLTLADLVNEAHDTHHPIGIALYYEDQREQARRRAGEFTAARIPRFLDYFARVLGGQDYLLGPQRTYADLSLFQVLEGLAYAFPRASARALARHPNLSALRRRVAERPRIAAYLQSPRRLAFNEEDIFRHYPELDG</sequence>
<proteinExistence type="predicted"/>
<dbReference type="Pfam" id="PF14497">
    <property type="entry name" value="GST_C_3"/>
    <property type="match status" value="1"/>
</dbReference>
<feature type="domain" description="GST N-terminal" evidence="1">
    <location>
        <begin position="4"/>
        <end position="86"/>
    </location>
</feature>
<dbReference type="CDD" id="cd03039">
    <property type="entry name" value="GST_N_Sigma_like"/>
    <property type="match status" value="1"/>
</dbReference>
<dbReference type="InterPro" id="IPR036249">
    <property type="entry name" value="Thioredoxin-like_sf"/>
</dbReference>
<dbReference type="SUPFAM" id="SSF52833">
    <property type="entry name" value="Thioredoxin-like"/>
    <property type="match status" value="1"/>
</dbReference>
<dbReference type="Gene3D" id="3.40.30.10">
    <property type="entry name" value="Glutaredoxin"/>
    <property type="match status" value="1"/>
</dbReference>
<dbReference type="SUPFAM" id="SSF47616">
    <property type="entry name" value="GST C-terminal domain-like"/>
    <property type="match status" value="1"/>
</dbReference>
<dbReference type="SFLD" id="SFLDS00019">
    <property type="entry name" value="Glutathione_Transferase_(cytos"/>
    <property type="match status" value="1"/>
</dbReference>
<protein>
    <submittedName>
        <fullName evidence="3">Glutathione S-transferase</fullName>
    </submittedName>
</protein>
<dbReference type="PROSITE" id="PS50405">
    <property type="entry name" value="GST_CTER"/>
    <property type="match status" value="1"/>
</dbReference>
<reference evidence="4" key="1">
    <citation type="journal article" date="2019" name="Int. J. Syst. Evol. Microbiol.">
        <title>The Global Catalogue of Microorganisms (GCM) 10K type strain sequencing project: providing services to taxonomists for standard genome sequencing and annotation.</title>
        <authorList>
            <consortium name="The Broad Institute Genomics Platform"/>
            <consortium name="The Broad Institute Genome Sequencing Center for Infectious Disease"/>
            <person name="Wu L."/>
            <person name="Ma J."/>
        </authorList>
    </citation>
    <scope>NUCLEOTIDE SEQUENCE [LARGE SCALE GENOMIC DNA]</scope>
    <source>
        <strain evidence="4">CCUG 38813</strain>
    </source>
</reference>
<dbReference type="RefSeq" id="WP_379724030.1">
    <property type="nucleotide sequence ID" value="NZ_JBHSMS010000057.1"/>
</dbReference>
<dbReference type="InterPro" id="IPR040079">
    <property type="entry name" value="Glutathione_S-Trfase"/>
</dbReference>
<feature type="domain" description="GST C-terminal" evidence="2">
    <location>
        <begin position="95"/>
        <end position="232"/>
    </location>
</feature>
<accession>A0ABW0PLD1</accession>
<dbReference type="EMBL" id="JBHSMS010000057">
    <property type="protein sequence ID" value="MFC5512891.1"/>
    <property type="molecule type" value="Genomic_DNA"/>
</dbReference>
<comment type="caution">
    <text evidence="3">The sequence shown here is derived from an EMBL/GenBank/DDBJ whole genome shotgun (WGS) entry which is preliminary data.</text>
</comment>
<dbReference type="InterPro" id="IPR050213">
    <property type="entry name" value="GST_superfamily"/>
</dbReference>
<dbReference type="Proteomes" id="UP001596031">
    <property type="component" value="Unassembled WGS sequence"/>
</dbReference>